<feature type="transmembrane region" description="Helical" evidence="7">
    <location>
        <begin position="157"/>
        <end position="177"/>
    </location>
</feature>
<dbReference type="PANTHER" id="PTHR31595">
    <property type="entry name" value="LONG-CHAIN-ALCOHOL O-FATTY-ACYLTRANSFERASE 3-RELATED"/>
    <property type="match status" value="1"/>
</dbReference>
<name>A0A9P7VTY2_9AGAR</name>
<reference evidence="9" key="1">
    <citation type="submission" date="2020-11" db="EMBL/GenBank/DDBJ databases">
        <title>Adaptations for nitrogen fixation in a non-lichenized fungal sporocarp promotes dispersal by wood-feeding termites.</title>
        <authorList>
            <consortium name="DOE Joint Genome Institute"/>
            <person name="Koch R.A."/>
            <person name="Yoon G."/>
            <person name="Arayal U."/>
            <person name="Lail K."/>
            <person name="Amirebrahimi M."/>
            <person name="Labutti K."/>
            <person name="Lipzen A."/>
            <person name="Riley R."/>
            <person name="Barry K."/>
            <person name="Henrissat B."/>
            <person name="Grigoriev I.V."/>
            <person name="Herr J.R."/>
            <person name="Aime M.C."/>
        </authorList>
    </citation>
    <scope>NUCLEOTIDE SEQUENCE</scope>
    <source>
        <strain evidence="9">MCA 3950</strain>
    </source>
</reference>
<evidence type="ECO:0000259" key="8">
    <source>
        <dbReference type="Pfam" id="PF13813"/>
    </source>
</evidence>
<dbReference type="InterPro" id="IPR044851">
    <property type="entry name" value="Wax_synthase"/>
</dbReference>
<evidence type="ECO:0000313" key="9">
    <source>
        <dbReference type="EMBL" id="KAG7446889.1"/>
    </source>
</evidence>
<organism evidence="9 10">
    <name type="scientific">Guyanagaster necrorhizus</name>
    <dbReference type="NCBI Taxonomy" id="856835"/>
    <lineage>
        <taxon>Eukaryota</taxon>
        <taxon>Fungi</taxon>
        <taxon>Dikarya</taxon>
        <taxon>Basidiomycota</taxon>
        <taxon>Agaricomycotina</taxon>
        <taxon>Agaricomycetes</taxon>
        <taxon>Agaricomycetidae</taxon>
        <taxon>Agaricales</taxon>
        <taxon>Marasmiineae</taxon>
        <taxon>Physalacriaceae</taxon>
        <taxon>Guyanagaster</taxon>
    </lineage>
</organism>
<keyword evidence="3" id="KW-0808">Transferase</keyword>
<keyword evidence="6 7" id="KW-0472">Membrane</keyword>
<evidence type="ECO:0000256" key="7">
    <source>
        <dbReference type="SAM" id="Phobius"/>
    </source>
</evidence>
<evidence type="ECO:0000256" key="6">
    <source>
        <dbReference type="ARBA" id="ARBA00023136"/>
    </source>
</evidence>
<dbReference type="GO" id="GO:0008374">
    <property type="term" value="F:O-acyltransferase activity"/>
    <property type="evidence" value="ECO:0007669"/>
    <property type="project" value="InterPro"/>
</dbReference>
<proteinExistence type="inferred from homology"/>
<evidence type="ECO:0000256" key="4">
    <source>
        <dbReference type="ARBA" id="ARBA00022692"/>
    </source>
</evidence>
<dbReference type="EMBL" id="MU250533">
    <property type="protein sequence ID" value="KAG7446889.1"/>
    <property type="molecule type" value="Genomic_DNA"/>
</dbReference>
<evidence type="ECO:0000256" key="5">
    <source>
        <dbReference type="ARBA" id="ARBA00022989"/>
    </source>
</evidence>
<sequence>MAWNLPVAIMARISNPLALVLSVLYNELVIAFVIAGRPSVSARYVLFSSQFLVSWKATGILTANDTFRDYGIGSGIYAASLFTSIHFFFLSEPLADGTRHVNDMQDPKDMPFWKRFWWALCLRTSIRGVGWSNQLPHIPPTSKQSRWRFLSRCLRDAVNYILILDIAGTYIIHNPIFSSRAKEALPITSQGIFLQAINVWAWWTNLYASLQALYSLIAAICVGSGMSEPQFWPPMFGKLHDAYTLRRTWGRVWHQILRRFVTSIGKVTAKVLGFPPGTKLSSYTQLYIGFFVSGNVHAWGDRMAGSKFGRSILWFQLQAVAITVEDAVIVLGRRVGFRDHILWRTVGLLWVATWFVLTTPMLTAVITNAAQPLHPTLPFSPLLGMRWWLWTVYLEG</sequence>
<dbReference type="Pfam" id="PF13813">
    <property type="entry name" value="MBOAT_2"/>
    <property type="match status" value="1"/>
</dbReference>
<comment type="caution">
    <text evidence="9">The sequence shown here is derived from an EMBL/GenBank/DDBJ whole genome shotgun (WGS) entry which is preliminary data.</text>
</comment>
<evidence type="ECO:0000256" key="2">
    <source>
        <dbReference type="ARBA" id="ARBA00007282"/>
    </source>
</evidence>
<feature type="transmembrane region" description="Helical" evidence="7">
    <location>
        <begin position="70"/>
        <end position="89"/>
    </location>
</feature>
<dbReference type="GeneID" id="66107057"/>
<evidence type="ECO:0000313" key="10">
    <source>
        <dbReference type="Proteomes" id="UP000812287"/>
    </source>
</evidence>
<dbReference type="InterPro" id="IPR032805">
    <property type="entry name" value="Wax_synthase_dom"/>
</dbReference>
<keyword evidence="5 7" id="KW-1133">Transmembrane helix</keyword>
<keyword evidence="4 7" id="KW-0812">Transmembrane</keyword>
<gene>
    <name evidence="9" type="ORF">BT62DRAFT_92525</name>
</gene>
<dbReference type="AlphaFoldDB" id="A0A9P7VTY2"/>
<dbReference type="OrthoDB" id="1077582at2759"/>
<evidence type="ECO:0000256" key="3">
    <source>
        <dbReference type="ARBA" id="ARBA00022679"/>
    </source>
</evidence>
<dbReference type="PANTHER" id="PTHR31595:SF27">
    <property type="entry name" value="WAX SYNTHASE DOMAIN-CONTAINING PROTEIN-RELATED"/>
    <property type="match status" value="1"/>
</dbReference>
<comment type="subcellular location">
    <subcellularLocation>
        <location evidence="1">Membrane</location>
        <topology evidence="1">Multi-pass membrane protein</topology>
    </subcellularLocation>
</comment>
<dbReference type="GO" id="GO:0016020">
    <property type="term" value="C:membrane"/>
    <property type="evidence" value="ECO:0007669"/>
    <property type="project" value="UniProtKB-SubCell"/>
</dbReference>
<feature type="transmembrane region" description="Helical" evidence="7">
    <location>
        <begin position="17"/>
        <end position="36"/>
    </location>
</feature>
<accession>A0A9P7VTY2</accession>
<protein>
    <recommendedName>
        <fullName evidence="8">Wax synthase domain-containing protein</fullName>
    </recommendedName>
</protein>
<feature type="transmembrane region" description="Helical" evidence="7">
    <location>
        <begin position="209"/>
        <end position="226"/>
    </location>
</feature>
<dbReference type="RefSeq" id="XP_043040389.1">
    <property type="nucleotide sequence ID" value="XM_043184760.1"/>
</dbReference>
<keyword evidence="10" id="KW-1185">Reference proteome</keyword>
<comment type="similarity">
    <text evidence="2">Belongs to the wax synthase family.</text>
</comment>
<dbReference type="Proteomes" id="UP000812287">
    <property type="component" value="Unassembled WGS sequence"/>
</dbReference>
<evidence type="ECO:0000256" key="1">
    <source>
        <dbReference type="ARBA" id="ARBA00004141"/>
    </source>
</evidence>
<dbReference type="GO" id="GO:0006629">
    <property type="term" value="P:lipid metabolic process"/>
    <property type="evidence" value="ECO:0007669"/>
    <property type="project" value="InterPro"/>
</dbReference>
<feature type="domain" description="Wax synthase" evidence="8">
    <location>
        <begin position="232"/>
        <end position="315"/>
    </location>
</feature>
<feature type="transmembrane region" description="Helical" evidence="7">
    <location>
        <begin position="341"/>
        <end position="366"/>
    </location>
</feature>